<evidence type="ECO:0000256" key="2">
    <source>
        <dbReference type="ARBA" id="ARBA00007330"/>
    </source>
</evidence>
<comment type="caution">
    <text evidence="9">The sequence shown here is derived from an EMBL/GenBank/DDBJ whole genome shotgun (WGS) entry which is preliminary data.</text>
</comment>
<evidence type="ECO:0000313" key="9">
    <source>
        <dbReference type="EMBL" id="KEC56878.1"/>
    </source>
</evidence>
<gene>
    <name evidence="9" type="ORF">O99_00300</name>
</gene>
<dbReference type="Gene3D" id="1.10.8.870">
    <property type="entry name" value="Alpha-glycerophosphate oxidase, cap domain"/>
    <property type="match status" value="1"/>
</dbReference>
<evidence type="ECO:0000256" key="3">
    <source>
        <dbReference type="ARBA" id="ARBA00022630"/>
    </source>
</evidence>
<dbReference type="InterPro" id="IPR006076">
    <property type="entry name" value="FAD-dep_OxRdtase"/>
</dbReference>
<dbReference type="Gene3D" id="6.10.250.1890">
    <property type="match status" value="1"/>
</dbReference>
<reference evidence="9 10" key="1">
    <citation type="submission" date="2012-04" db="EMBL/GenBank/DDBJ databases">
        <title>The Genome Sequence of Bartonella rochalimae BMGH.</title>
        <authorList>
            <consortium name="The Broad Institute Genome Sequencing Platform"/>
            <consortium name="The Broad Institute Genome Sequencing Center for Infectious Disease"/>
            <person name="Feldgarden M."/>
            <person name="Kirby J."/>
            <person name="Kosoy M."/>
            <person name="Birtles R."/>
            <person name="Probert W.S."/>
            <person name="Chiaraviglio L."/>
            <person name="Walker B."/>
            <person name="Young S.K."/>
            <person name="Zeng Q."/>
            <person name="Gargeya S."/>
            <person name="Fitzgerald M."/>
            <person name="Haas B."/>
            <person name="Abouelleil A."/>
            <person name="Alvarado L."/>
            <person name="Arachchi H.M."/>
            <person name="Berlin A.M."/>
            <person name="Chapman S.B."/>
            <person name="Goldberg J."/>
            <person name="Griggs A."/>
            <person name="Gujja S."/>
            <person name="Hansen M."/>
            <person name="Howarth C."/>
            <person name="Imamovic A."/>
            <person name="Larimer J."/>
            <person name="McCowen C."/>
            <person name="Montmayeur A."/>
            <person name="Murphy C."/>
            <person name="Neiman D."/>
            <person name="Pearson M."/>
            <person name="Priest M."/>
            <person name="Roberts A."/>
            <person name="Saif S."/>
            <person name="Shea T."/>
            <person name="Sisk P."/>
            <person name="Sykes S."/>
            <person name="Wortman J."/>
            <person name="Nusbaum C."/>
            <person name="Birren B."/>
        </authorList>
    </citation>
    <scope>NUCLEOTIDE SEQUENCE [LARGE SCALE GENOMIC DNA]</scope>
    <source>
        <strain evidence="9 10">ATCC BAA-1498</strain>
    </source>
</reference>
<dbReference type="InterPro" id="IPR036188">
    <property type="entry name" value="FAD/NAD-bd_sf"/>
</dbReference>
<dbReference type="SUPFAM" id="SSF54373">
    <property type="entry name" value="FAD-linked reductases, C-terminal domain"/>
    <property type="match status" value="1"/>
</dbReference>
<dbReference type="EMBL" id="AHPK01000002">
    <property type="protein sequence ID" value="KEC56878.1"/>
    <property type="molecule type" value="Genomic_DNA"/>
</dbReference>
<dbReference type="PANTHER" id="PTHR11985">
    <property type="entry name" value="GLYCEROL-3-PHOSPHATE DEHYDROGENASE"/>
    <property type="match status" value="1"/>
</dbReference>
<sequence>MKKEKTMKAMVHYDLFIIGGGINGCGVARDAAGRGFNVGLAEMNDLASGTSSASTKLIHGGLRYLEHYKFRLVRKALKEREIIWRMAPHIVHPMRFILPYHKKLRSSWILRLGLFIYDYLGGWNQIFQRTKMINFSKNFCTSLKKNYHKGFEYSDAIVDDARLVIANARDAEKWGADIKVRTEVLSLKIEGSKWLITLHDKLNDKKYCVTASYIANMVGPWINHVLKNVLNSTELPPMRLVKGSHILIPKLDMHNRAYILQNNDNRIIFAIPYQEEFTLIGTTDCDYQGNPTDVSISDEEIDYICAVANEYFTQPILRENIIWTYSGVRPLYDDGTSMAQEITRDYVLKEIGIENTPKILNLYGGKITTYRTLAEDVMKFIEKALGPKKGPWTLNSVLPGGDFPYNRLDMIENRISVLLPDLDAFTCRRLARSYGSETFIIFANGNVDKGKYFGHGLYEIEVKWLMEKEWAKTCEDILWRRSKLGLFFTKQETDTLAKYIEGKKENGLKNISL</sequence>
<evidence type="ECO:0000256" key="5">
    <source>
        <dbReference type="ARBA" id="ARBA00023002"/>
    </source>
</evidence>
<evidence type="ECO:0000256" key="4">
    <source>
        <dbReference type="ARBA" id="ARBA00022827"/>
    </source>
</evidence>
<evidence type="ECO:0000259" key="8">
    <source>
        <dbReference type="Pfam" id="PF16901"/>
    </source>
</evidence>
<dbReference type="PATRIC" id="fig|685782.3.peg.310"/>
<dbReference type="PROSITE" id="PS00978">
    <property type="entry name" value="FAD_G3PDH_2"/>
    <property type="match status" value="1"/>
</dbReference>
<evidence type="ECO:0000313" key="10">
    <source>
        <dbReference type="Proteomes" id="UP000027336"/>
    </source>
</evidence>
<evidence type="ECO:0000259" key="7">
    <source>
        <dbReference type="Pfam" id="PF01266"/>
    </source>
</evidence>
<proteinExistence type="inferred from homology"/>
<dbReference type="NCBIfam" id="NF008899">
    <property type="entry name" value="PRK12266.1"/>
    <property type="match status" value="1"/>
</dbReference>
<protein>
    <recommendedName>
        <fullName evidence="6">Glycerol-3-phosphate dehydrogenase</fullName>
        <ecNumber evidence="6">1.1.5.3</ecNumber>
    </recommendedName>
</protein>
<dbReference type="SUPFAM" id="SSF51905">
    <property type="entry name" value="FAD/NAD(P)-binding domain"/>
    <property type="match status" value="1"/>
</dbReference>
<feature type="domain" description="FAD dependent oxidoreductase" evidence="7">
    <location>
        <begin position="14"/>
        <end position="342"/>
    </location>
</feature>
<dbReference type="Pfam" id="PF01266">
    <property type="entry name" value="DAO"/>
    <property type="match status" value="1"/>
</dbReference>
<keyword evidence="4" id="KW-0274">FAD</keyword>
<dbReference type="Gene3D" id="3.30.9.10">
    <property type="entry name" value="D-Amino Acid Oxidase, subunit A, domain 2"/>
    <property type="match status" value="1"/>
</dbReference>
<dbReference type="EC" id="1.1.5.3" evidence="6"/>
<organism evidence="9 10">
    <name type="scientific">Bartonella rochalimae ATCC BAA-1498</name>
    <dbReference type="NCBI Taxonomy" id="685782"/>
    <lineage>
        <taxon>Bacteria</taxon>
        <taxon>Pseudomonadati</taxon>
        <taxon>Pseudomonadota</taxon>
        <taxon>Alphaproteobacteria</taxon>
        <taxon>Hyphomicrobiales</taxon>
        <taxon>Bartonellaceae</taxon>
        <taxon>Bartonella</taxon>
    </lineage>
</organism>
<dbReference type="OrthoDB" id="9766796at2"/>
<dbReference type="RefSeq" id="WP_035006678.1">
    <property type="nucleotide sequence ID" value="NZ_KL407337.1"/>
</dbReference>
<dbReference type="PANTHER" id="PTHR11985:SF15">
    <property type="entry name" value="GLYCEROL-3-PHOSPHATE DEHYDROGENASE, MITOCHONDRIAL"/>
    <property type="match status" value="1"/>
</dbReference>
<dbReference type="GO" id="GO:0009331">
    <property type="term" value="C:glycerol-3-phosphate dehydrogenase (FAD) complex"/>
    <property type="evidence" value="ECO:0007669"/>
    <property type="project" value="UniProtKB-UniRule"/>
</dbReference>
<comment type="catalytic activity">
    <reaction evidence="6">
        <text>a quinone + sn-glycerol 3-phosphate = dihydroxyacetone phosphate + a quinol</text>
        <dbReference type="Rhea" id="RHEA:18977"/>
        <dbReference type="ChEBI" id="CHEBI:24646"/>
        <dbReference type="ChEBI" id="CHEBI:57597"/>
        <dbReference type="ChEBI" id="CHEBI:57642"/>
        <dbReference type="ChEBI" id="CHEBI:132124"/>
        <dbReference type="EC" id="1.1.5.3"/>
    </reaction>
</comment>
<dbReference type="PROSITE" id="PS00977">
    <property type="entry name" value="FAD_G3PDH_1"/>
    <property type="match status" value="1"/>
</dbReference>
<dbReference type="Proteomes" id="UP000027336">
    <property type="component" value="Unassembled WGS sequence"/>
</dbReference>
<accession>A0A067WJ99</accession>
<dbReference type="PRINTS" id="PR01001">
    <property type="entry name" value="FADG3PDH"/>
</dbReference>
<dbReference type="Pfam" id="PF16901">
    <property type="entry name" value="DAO_C"/>
    <property type="match status" value="1"/>
</dbReference>
<dbReference type="Gene3D" id="3.50.50.60">
    <property type="entry name" value="FAD/NAD(P)-binding domain"/>
    <property type="match status" value="1"/>
</dbReference>
<comment type="cofactor">
    <cofactor evidence="1 6">
        <name>FAD</name>
        <dbReference type="ChEBI" id="CHEBI:57692"/>
    </cofactor>
</comment>
<keyword evidence="3 6" id="KW-0285">Flavoprotein</keyword>
<dbReference type="NCBIfam" id="NF009906">
    <property type="entry name" value="PRK13369.1"/>
    <property type="match status" value="1"/>
</dbReference>
<evidence type="ECO:0000256" key="6">
    <source>
        <dbReference type="RuleBase" id="RU361217"/>
    </source>
</evidence>
<keyword evidence="5 6" id="KW-0560">Oxidoreductase</keyword>
<dbReference type="AlphaFoldDB" id="A0A067WJ99"/>
<name>A0A067WJ99_9HYPH</name>
<dbReference type="InterPro" id="IPR038299">
    <property type="entry name" value="DAO_C_sf"/>
</dbReference>
<dbReference type="GO" id="GO:0004368">
    <property type="term" value="F:glycerol-3-phosphate dehydrogenase (quinone) activity"/>
    <property type="evidence" value="ECO:0007669"/>
    <property type="project" value="UniProtKB-EC"/>
</dbReference>
<dbReference type="InterPro" id="IPR031656">
    <property type="entry name" value="DAO_C"/>
</dbReference>
<feature type="domain" description="Alpha-glycerophosphate oxidase C-terminal" evidence="8">
    <location>
        <begin position="393"/>
        <end position="498"/>
    </location>
</feature>
<dbReference type="eggNOG" id="COG0578">
    <property type="taxonomic scope" value="Bacteria"/>
</dbReference>
<dbReference type="GO" id="GO:0046168">
    <property type="term" value="P:glycerol-3-phosphate catabolic process"/>
    <property type="evidence" value="ECO:0007669"/>
    <property type="project" value="TreeGrafter"/>
</dbReference>
<keyword evidence="10" id="KW-1185">Reference proteome</keyword>
<evidence type="ECO:0000256" key="1">
    <source>
        <dbReference type="ARBA" id="ARBA00001974"/>
    </source>
</evidence>
<dbReference type="InterPro" id="IPR000447">
    <property type="entry name" value="G3P_DH_FAD-dep"/>
</dbReference>
<dbReference type="HOGENOM" id="CLU_015740_5_0_5"/>
<comment type="similarity">
    <text evidence="2 6">Belongs to the FAD-dependent glycerol-3-phosphate dehydrogenase family.</text>
</comment>